<gene>
    <name evidence="3" type="ORF">Triagg1_522</name>
</gene>
<proteinExistence type="predicted"/>
<evidence type="ECO:0000256" key="1">
    <source>
        <dbReference type="SAM" id="MobiDB-lite"/>
    </source>
</evidence>
<reference evidence="3" key="1">
    <citation type="submission" date="2023-11" db="EMBL/GenBank/DDBJ databases">
        <title>The genome sequences of three competitors of mushroom-forming fungi.</title>
        <authorList>
            <person name="Beijen E."/>
            <person name="Ohm R.A."/>
        </authorList>
    </citation>
    <scope>NUCLEOTIDE SEQUENCE</scope>
    <source>
        <strain evidence="3">CBS 100526</strain>
    </source>
</reference>
<feature type="region of interest" description="Disordered" evidence="1">
    <location>
        <begin position="178"/>
        <end position="202"/>
    </location>
</feature>
<keyword evidence="2" id="KW-0812">Transmembrane</keyword>
<protein>
    <submittedName>
        <fullName evidence="3">Uncharacterized protein</fullName>
    </submittedName>
</protein>
<dbReference type="EMBL" id="JAWRVG010000001">
    <property type="protein sequence ID" value="KAK4085532.1"/>
    <property type="molecule type" value="Genomic_DNA"/>
</dbReference>
<name>A0AAE1IM88_9HYPO</name>
<feature type="region of interest" description="Disordered" evidence="1">
    <location>
        <begin position="756"/>
        <end position="790"/>
    </location>
</feature>
<dbReference type="GeneID" id="87919615"/>
<feature type="transmembrane region" description="Helical" evidence="2">
    <location>
        <begin position="1426"/>
        <end position="1447"/>
    </location>
</feature>
<feature type="compositionally biased region" description="Polar residues" evidence="1">
    <location>
        <begin position="756"/>
        <end position="776"/>
    </location>
</feature>
<accession>A0AAE1IM88</accession>
<dbReference type="Gene3D" id="1.20.58.340">
    <property type="entry name" value="Magnesium transport protein CorA, transmembrane region"/>
    <property type="match status" value="1"/>
</dbReference>
<evidence type="ECO:0000313" key="3">
    <source>
        <dbReference type="EMBL" id="KAK4085532.1"/>
    </source>
</evidence>
<dbReference type="Proteomes" id="UP001273209">
    <property type="component" value="Unassembled WGS sequence"/>
</dbReference>
<keyword evidence="2" id="KW-1133">Transmembrane helix</keyword>
<keyword evidence="2" id="KW-0472">Membrane</keyword>
<dbReference type="RefSeq" id="XP_062760872.1">
    <property type="nucleotide sequence ID" value="XM_062900229.1"/>
</dbReference>
<comment type="caution">
    <text evidence="3">The sequence shown here is derived from an EMBL/GenBank/DDBJ whole genome shotgun (WGS) entry which is preliminary data.</text>
</comment>
<evidence type="ECO:0000313" key="4">
    <source>
        <dbReference type="Proteomes" id="UP001273209"/>
    </source>
</evidence>
<organism evidence="3 4">
    <name type="scientific">Trichoderma aggressivum f. europaeum</name>
    <dbReference type="NCBI Taxonomy" id="173218"/>
    <lineage>
        <taxon>Eukaryota</taxon>
        <taxon>Fungi</taxon>
        <taxon>Dikarya</taxon>
        <taxon>Ascomycota</taxon>
        <taxon>Pezizomycotina</taxon>
        <taxon>Sordariomycetes</taxon>
        <taxon>Hypocreomycetidae</taxon>
        <taxon>Hypocreales</taxon>
        <taxon>Hypocreaceae</taxon>
        <taxon>Trichoderma</taxon>
    </lineage>
</organism>
<sequence>MSTPSSSDQKSTAVSDSKNEQITGCSTYASFGDKCVTATTNSHGHLLQITRYLNNEPSAFCCVDLTGILTSHRFTHRMQKLQNCCTDPNSGVGVRIEHSTNVDVHTEKTSEAVPKLDFVHDRWPHFVTTTPEFHLETQYFVSEKTVYQIYTLKLRQEVSIAETTNIKLFLRNLSLKVNNDEKNSNSNNNDTQDSHYEEYSNHLSPEKNYIRRTRKIRNTVPGNQNVVALFITPFINKSPQKFHVEPKSGDCHIILENSVLKDLRNGKKVKVTLAYQLELISSGATEPKHSVSSESLSRIQTVLKEPSKIPALTQDDRFNVNLRRNLEHILSVCSIPVSSDADEKNPSIALTCGDISGHRISTEASFHAFQFLLLTLEDINNKSRCVYQSENDSIEDSYMTKMRSRILEVCQGHLKWLIRENAKSNSVVSSLNNAGSDGPIVDDDSNPSLLEQSLISTSFQIIKAAEFCRIAMSDVSKEKKLEFANEFRTIVKNWTAALDGENKGSHFVFPNLREEREQRVFHLSDQAIIWWAAKSAEELGLDSELQVNESSGTYSRRNRAIYSSKEIRANLLKRFTIGNSTFEKSMIAMSRSSNETRFQLQAKDTVLFYAMDLGLFDQDDSAESTSCIWQNKIEAWRCVVDYQKECEHDRIAHWDWEQPLRCALALIMASKNKQMTLQAIPQVQQEARNALLRSSSANGLFSSHLDENERSAMDDGEAMSDIFWSTTFEVPYVILRYTVTRSPSELPRLSITATTPSLQGSSVSPSILSTESTTSDPVRELSRNTTPPMPPIEILSSCESPLMKHGVLFTNIIDLGKIVEIPDEWLYNEPRFFNFHATLSGFIVDEFCIGASKEHADESSKFSLIANVKRLSNKERSDKHSSDIHKNAIIGNHTGICAMKVMHGAAILDYRTRESDPMGYVIDVPRTARHKKKKEYDSVEISSSLSLIEHLNTRRTPTLAKKRIFHFSRTSWNIALICYLASSEPREISCFFDRHASLSPYFFEDTIGTLNKWVTELHLPFYQILSPTNSSQFIKSVLEPRNKRTIPVSKMIHLPYSDSKNPKGAKILSRAVISFRFDGDLLDRYWTCHLIEYRPQQRDDPKEMSFHIPTQPISGALKSNPWRQRRVLELLLFDRSLREILRCTEEILNEAKSTLRAAKDIRNYGCSYEDEECKAEFSDNHNRRVKASRDVFRSNDSLYKMQEVLQEVEDDLSENLAKMQLWKNRQNGRGPERPRWTLKDEYRYGGAISRLQASNNFYMEELVRCRAKILAFNSQLTREIDASRSDWEMRTTNNVRLFTYVTVVFLPTSFATGVFSMSGVPTMPVIRLVVITAVIALFLTILTLINAKNLERMLRYVRDGIYQFRHGLIHCCYGFKQSISDAGKLTREITLESGLSIVNFFLRWLHRTYEWANEYSASAQETRPTSVRYLLISILQVALSYIIYRLAFKIYMPLRALTKAILSDAKVYDPVGDMSFNDDHPIQQARFNYHKLSDTASGADSDPLKEDLEELFDDLGQRATDLFKSWQERLKPKLDDAKSREVGNETNLSHVCETSTGTEKGGFRAKWSLVRSKMDDIWDYLYYKLA</sequence>
<feature type="transmembrane region" description="Helical" evidence="2">
    <location>
        <begin position="1325"/>
        <end position="1345"/>
    </location>
</feature>
<keyword evidence="4" id="KW-1185">Reference proteome</keyword>
<evidence type="ECO:0000256" key="2">
    <source>
        <dbReference type="SAM" id="Phobius"/>
    </source>
</evidence>
<feature type="compositionally biased region" description="Basic and acidic residues" evidence="1">
    <location>
        <begin position="192"/>
        <end position="202"/>
    </location>
</feature>